<dbReference type="SUPFAM" id="SSF53448">
    <property type="entry name" value="Nucleotide-diphospho-sugar transferases"/>
    <property type="match status" value="1"/>
</dbReference>
<keyword evidence="4" id="KW-0812">Transmembrane</keyword>
<evidence type="ECO:0000256" key="4">
    <source>
        <dbReference type="SAM" id="Phobius"/>
    </source>
</evidence>
<keyword evidence="4" id="KW-1133">Transmembrane helix</keyword>
<feature type="transmembrane region" description="Helical" evidence="4">
    <location>
        <begin position="358"/>
        <end position="381"/>
    </location>
</feature>
<dbReference type="InterPro" id="IPR029044">
    <property type="entry name" value="Nucleotide-diphossugar_trans"/>
</dbReference>
<evidence type="ECO:0000256" key="3">
    <source>
        <dbReference type="ARBA" id="ARBA00022679"/>
    </source>
</evidence>
<sequence>MVFLFWVLLAAIFVTGFFQIFYLVHSVCLAAPLPKPDAPRAAGQERVSILIPLFNAASTIEHCLESILSNDLQHLAQIVLVLDRCTDDSEALARSFERRFAAREVSLNIVSLPTPQAGKVAAMLHGGQYLASQTVLLLDADIVLAPSALAELIGFHARCAQPYSSCLIYPFQDPTRKQTLSSHIVCNNRLYRQSVLQLVKNRHAVANFPGGLQLVDFARYRALLADGFLEDLSATYQVLGTGGSIPILPRVLAWEMERQTIRGLFLQRLRWTIGAIQHLPVQIRTARKQPTLTQKILVNSYHTMWEFQHYVIAASTLAAPFAGHLWYVFLVPLVLYSLQIARSVYLTRNEYRNSPAGIALHCLVFPMVISAALIGSLVMLLKTRRFFFGTSLLFRRD</sequence>
<evidence type="ECO:0000313" key="7">
    <source>
        <dbReference type="Proteomes" id="UP000193228"/>
    </source>
</evidence>
<feature type="transmembrane region" description="Helical" evidence="4">
    <location>
        <begin position="325"/>
        <end position="346"/>
    </location>
</feature>
<dbReference type="PANTHER" id="PTHR43630:SF1">
    <property type="entry name" value="POLY-BETA-1,6-N-ACETYL-D-GLUCOSAMINE SYNTHASE"/>
    <property type="match status" value="1"/>
</dbReference>
<evidence type="ECO:0000256" key="1">
    <source>
        <dbReference type="ARBA" id="ARBA00006739"/>
    </source>
</evidence>
<keyword evidence="3 6" id="KW-0808">Transferase</keyword>
<keyword evidence="4" id="KW-0472">Membrane</keyword>
<dbReference type="Proteomes" id="UP000193228">
    <property type="component" value="Unassembled WGS sequence"/>
</dbReference>
<dbReference type="STRING" id="1515439.SAMN06265784_106234"/>
<dbReference type="AlphaFoldDB" id="A0A1X7LKU4"/>
<comment type="similarity">
    <text evidence="1">Belongs to the glycosyltransferase 2 family.</text>
</comment>
<dbReference type="Pfam" id="PF00535">
    <property type="entry name" value="Glycos_transf_2"/>
    <property type="match status" value="1"/>
</dbReference>
<keyword evidence="2" id="KW-0328">Glycosyltransferase</keyword>
<dbReference type="InterPro" id="IPR001173">
    <property type="entry name" value="Glyco_trans_2-like"/>
</dbReference>
<protein>
    <submittedName>
        <fullName evidence="6">Glycosyltransferase, catalytic subunit of cellulose synthase and poly-beta-1,6-N-acetylglucosamine synthase</fullName>
    </submittedName>
</protein>
<evidence type="ECO:0000259" key="5">
    <source>
        <dbReference type="Pfam" id="PF00535"/>
    </source>
</evidence>
<keyword evidence="7" id="KW-1185">Reference proteome</keyword>
<evidence type="ECO:0000256" key="2">
    <source>
        <dbReference type="ARBA" id="ARBA00022676"/>
    </source>
</evidence>
<accession>A0A1X7LKU4</accession>
<dbReference type="RefSeq" id="WP_085486210.1">
    <property type="nucleotide sequence ID" value="NZ_FXAT01000006.1"/>
</dbReference>
<name>A0A1X7LKU4_9BURK</name>
<dbReference type="PANTHER" id="PTHR43630">
    <property type="entry name" value="POLY-BETA-1,6-N-ACETYL-D-GLUCOSAMINE SYNTHASE"/>
    <property type="match status" value="1"/>
</dbReference>
<dbReference type="GO" id="GO:0016757">
    <property type="term" value="F:glycosyltransferase activity"/>
    <property type="evidence" value="ECO:0007669"/>
    <property type="project" value="UniProtKB-KW"/>
</dbReference>
<evidence type="ECO:0000313" key="6">
    <source>
        <dbReference type="EMBL" id="SMG53789.1"/>
    </source>
</evidence>
<gene>
    <name evidence="6" type="ORF">SAMN06265784_106234</name>
</gene>
<proteinExistence type="inferred from homology"/>
<feature type="domain" description="Glycosyltransferase 2-like" evidence="5">
    <location>
        <begin position="48"/>
        <end position="191"/>
    </location>
</feature>
<reference evidence="7" key="1">
    <citation type="submission" date="2017-04" db="EMBL/GenBank/DDBJ databases">
        <authorList>
            <person name="Varghese N."/>
            <person name="Submissions S."/>
        </authorList>
    </citation>
    <scope>NUCLEOTIDE SEQUENCE [LARGE SCALE GENOMIC DNA]</scope>
    <source>
        <strain evidence="7">LMG 29540</strain>
    </source>
</reference>
<dbReference type="EMBL" id="FXAT01000006">
    <property type="protein sequence ID" value="SMG53789.1"/>
    <property type="molecule type" value="Genomic_DNA"/>
</dbReference>
<dbReference type="Gene3D" id="3.90.550.10">
    <property type="entry name" value="Spore Coat Polysaccharide Biosynthesis Protein SpsA, Chain A"/>
    <property type="match status" value="1"/>
</dbReference>
<organism evidence="6 7">
    <name type="scientific">Paraburkholderia susongensis</name>
    <dbReference type="NCBI Taxonomy" id="1515439"/>
    <lineage>
        <taxon>Bacteria</taxon>
        <taxon>Pseudomonadati</taxon>
        <taxon>Pseudomonadota</taxon>
        <taxon>Betaproteobacteria</taxon>
        <taxon>Burkholderiales</taxon>
        <taxon>Burkholderiaceae</taxon>
        <taxon>Paraburkholderia</taxon>
    </lineage>
</organism>